<feature type="transmembrane region" description="Helical" evidence="10">
    <location>
        <begin position="174"/>
        <end position="196"/>
    </location>
</feature>
<feature type="transmembrane region" description="Helical" evidence="10">
    <location>
        <begin position="497"/>
        <end position="517"/>
    </location>
</feature>
<feature type="transmembrane region" description="Helical" evidence="10">
    <location>
        <begin position="44"/>
        <end position="64"/>
    </location>
</feature>
<feature type="transmembrane region" description="Helical" evidence="10">
    <location>
        <begin position="407"/>
        <end position="431"/>
    </location>
</feature>
<evidence type="ECO:0000256" key="6">
    <source>
        <dbReference type="ARBA" id="ARBA00022958"/>
    </source>
</evidence>
<evidence type="ECO:0000259" key="11">
    <source>
        <dbReference type="Pfam" id="PF02705"/>
    </source>
</evidence>
<keyword evidence="3" id="KW-0813">Transport</keyword>
<keyword evidence="6 10" id="KW-0630">Potassium</keyword>
<comment type="caution">
    <text evidence="13">The sequence shown here is derived from an EMBL/GenBank/DDBJ whole genome shotgun (WGS) entry which is preliminary data.</text>
</comment>
<dbReference type="PANTHER" id="PTHR30540:SF95">
    <property type="entry name" value="POTASSIUM TRANSPORTER 10"/>
    <property type="match status" value="1"/>
</dbReference>
<evidence type="ECO:0000256" key="3">
    <source>
        <dbReference type="ARBA" id="ARBA00022448"/>
    </source>
</evidence>
<feature type="transmembrane region" description="Helical" evidence="10">
    <location>
        <begin position="241"/>
        <end position="263"/>
    </location>
</feature>
<comment type="similarity">
    <text evidence="2 10">Belongs to the HAK/KUP transporter (TC 2.A.72.3) family.</text>
</comment>
<keyword evidence="8 10" id="KW-0406">Ion transport</keyword>
<comment type="function">
    <text evidence="10">Potassium transporter.</text>
</comment>
<evidence type="ECO:0000256" key="9">
    <source>
        <dbReference type="ARBA" id="ARBA00023136"/>
    </source>
</evidence>
<dbReference type="Pfam" id="PF22776">
    <property type="entry name" value="K_trans_C"/>
    <property type="match status" value="1"/>
</dbReference>
<comment type="subcellular location">
    <subcellularLocation>
        <location evidence="1 10">Membrane</location>
        <topology evidence="1 10">Multi-pass membrane protein</topology>
    </subcellularLocation>
</comment>
<organism evidence="13 14">
    <name type="scientific">Dendrobium chrysotoxum</name>
    <name type="common">Orchid</name>
    <dbReference type="NCBI Taxonomy" id="161865"/>
    <lineage>
        <taxon>Eukaryota</taxon>
        <taxon>Viridiplantae</taxon>
        <taxon>Streptophyta</taxon>
        <taxon>Embryophyta</taxon>
        <taxon>Tracheophyta</taxon>
        <taxon>Spermatophyta</taxon>
        <taxon>Magnoliopsida</taxon>
        <taxon>Liliopsida</taxon>
        <taxon>Asparagales</taxon>
        <taxon>Orchidaceae</taxon>
        <taxon>Epidendroideae</taxon>
        <taxon>Malaxideae</taxon>
        <taxon>Dendrobiinae</taxon>
        <taxon>Dendrobium</taxon>
    </lineage>
</organism>
<name>A0AAV7GEQ5_DENCH</name>
<reference evidence="13 14" key="1">
    <citation type="journal article" date="2021" name="Hortic Res">
        <title>Chromosome-scale assembly of the Dendrobium chrysotoxum genome enhances the understanding of orchid evolution.</title>
        <authorList>
            <person name="Zhang Y."/>
            <person name="Zhang G.Q."/>
            <person name="Zhang D."/>
            <person name="Liu X.D."/>
            <person name="Xu X.Y."/>
            <person name="Sun W.H."/>
            <person name="Yu X."/>
            <person name="Zhu X."/>
            <person name="Wang Z.W."/>
            <person name="Zhao X."/>
            <person name="Zhong W.Y."/>
            <person name="Chen H."/>
            <person name="Yin W.L."/>
            <person name="Huang T."/>
            <person name="Niu S.C."/>
            <person name="Liu Z.J."/>
        </authorList>
    </citation>
    <scope>NUCLEOTIDE SEQUENCE [LARGE SCALE GENOMIC DNA]</scope>
    <source>
        <strain evidence="13">Lindl</strain>
    </source>
</reference>
<dbReference type="InterPro" id="IPR003855">
    <property type="entry name" value="K+_transporter"/>
</dbReference>
<evidence type="ECO:0000256" key="1">
    <source>
        <dbReference type="ARBA" id="ARBA00004141"/>
    </source>
</evidence>
<protein>
    <recommendedName>
        <fullName evidence="10">Potassium transporter</fullName>
    </recommendedName>
</protein>
<keyword evidence="7 10" id="KW-1133">Transmembrane helix</keyword>
<keyword evidence="9 10" id="KW-0472">Membrane</keyword>
<feature type="transmembrane region" description="Helical" evidence="10">
    <location>
        <begin position="319"/>
        <end position="339"/>
    </location>
</feature>
<keyword evidence="5 10" id="KW-0812">Transmembrane</keyword>
<evidence type="ECO:0000256" key="2">
    <source>
        <dbReference type="ARBA" id="ARBA00008440"/>
    </source>
</evidence>
<dbReference type="EMBL" id="JAGFBR010000015">
    <property type="protein sequence ID" value="KAH0454297.1"/>
    <property type="molecule type" value="Genomic_DNA"/>
</dbReference>
<feature type="transmembrane region" description="Helical" evidence="10">
    <location>
        <begin position="216"/>
        <end position="234"/>
    </location>
</feature>
<feature type="transmembrane region" description="Helical" evidence="10">
    <location>
        <begin position="289"/>
        <end position="307"/>
    </location>
</feature>
<evidence type="ECO:0000256" key="7">
    <source>
        <dbReference type="ARBA" id="ARBA00022989"/>
    </source>
</evidence>
<dbReference type="GO" id="GO:0015079">
    <property type="term" value="F:potassium ion transmembrane transporter activity"/>
    <property type="evidence" value="ECO:0007669"/>
    <property type="project" value="UniProtKB-UniRule"/>
</dbReference>
<evidence type="ECO:0000313" key="14">
    <source>
        <dbReference type="Proteomes" id="UP000775213"/>
    </source>
</evidence>
<dbReference type="Pfam" id="PF02705">
    <property type="entry name" value="K_trans"/>
    <property type="match status" value="1"/>
</dbReference>
<feature type="transmembrane region" description="Helical" evidence="10">
    <location>
        <begin position="84"/>
        <end position="105"/>
    </location>
</feature>
<proteinExistence type="inferred from homology"/>
<keyword evidence="14" id="KW-1185">Reference proteome</keyword>
<evidence type="ECO:0000256" key="4">
    <source>
        <dbReference type="ARBA" id="ARBA00022538"/>
    </source>
</evidence>
<keyword evidence="4 10" id="KW-0633">Potassium transport</keyword>
<feature type="transmembrane region" description="Helical" evidence="10">
    <location>
        <begin position="359"/>
        <end position="386"/>
    </location>
</feature>
<dbReference type="Proteomes" id="UP000775213">
    <property type="component" value="Unassembled WGS sequence"/>
</dbReference>
<gene>
    <name evidence="13" type="ORF">IEQ34_016221</name>
</gene>
<accession>A0AAV7GEQ5</accession>
<evidence type="ECO:0000256" key="5">
    <source>
        <dbReference type="ARBA" id="ARBA00022692"/>
    </source>
</evidence>
<dbReference type="InterPro" id="IPR053951">
    <property type="entry name" value="K_trans_N"/>
</dbReference>
<evidence type="ECO:0000256" key="8">
    <source>
        <dbReference type="ARBA" id="ARBA00023065"/>
    </source>
</evidence>
<feature type="domain" description="K+ potassium transporter integral membrane" evidence="11">
    <location>
        <begin position="50"/>
        <end position="535"/>
    </location>
</feature>
<evidence type="ECO:0000259" key="12">
    <source>
        <dbReference type="Pfam" id="PF22776"/>
    </source>
</evidence>
<sequence>MASASTNGEIPKGNMWDLDQKLDQPMDEEAGRIRSMYREKKSSSLVILQLAFQSLGVAFGDLGTSPLYVFYNTFPHGLKHEDDVVGALSLIIYSLTFIALLKYVVVVLRANDNGQGGTFALYSLLCRHANIKTIANQHHTDEELTTYSRWTFEEHSLAAKVKCWLESYAINKNAILFLVLIGTCMMIGDGILTPAISVLSAAGGIKMDHPKISNDVVILVAVVILVGLFSLQHYGIDRVSWLFAAIVFLWFILIGSIGAFNIWKYDSSVLKAFSPVFIFHFLKRGPHSWASLGGIMLSITGIEALFADLCHFPVLAVQLAFTLLVFPCLLLAYSGQAAYIMQNPGHVADAFYRSIPDIVYWPVFIVATAAAIIASQATISATFSIIKQAVALGCFPRVKIVHTSKKFFGQIYIPSINWVLMVLCIAVTAGFKNKTQIGLAYGTAVVIDMMVTTLLMILIMLMVWRSNWILVFAFASLSLTVELTYFSSVILKVDQGGWVPLVVAATLLIIMYVWHYGTMKRYEFEKHSKVSVAWILGLGPNLGLVRVPGIGFVYTELASVYTVPVEERVLVRRIGPKNFHMFRCIVRYGYKDLHKRDDDFEMMLFDSISIFVRLESNMDYSDSDEFSLDMGHQSTSKSITLNTTDDVESFTADSIVEITDSSILDSVDQYNNNVKAMTSHNGEDELAFLNRCRDAGVVHILGSTTTKARRDSGFLKRVAIDYIFAFLRKICAENIAMLHVPHESTLKMGQVLVFGVLAEELKRRKWNIFDQSYSWNTEQLCCIDGSHRHHLPTSAAGHRGHPKHNIFIFTLHSLQTKKRPCSIELNLLFQLSSRTEKKKIYCINLNNFHNFRRQEKNMIKIAEIIISYSLNDAMITIIIYI</sequence>
<evidence type="ECO:0000256" key="10">
    <source>
        <dbReference type="RuleBase" id="RU321113"/>
    </source>
</evidence>
<dbReference type="NCBIfam" id="TIGR00794">
    <property type="entry name" value="kup"/>
    <property type="match status" value="1"/>
</dbReference>
<dbReference type="AlphaFoldDB" id="A0AAV7GEQ5"/>
<dbReference type="InterPro" id="IPR053952">
    <property type="entry name" value="K_trans_C"/>
</dbReference>
<feature type="transmembrane region" description="Helical" evidence="10">
    <location>
        <begin position="468"/>
        <end position="491"/>
    </location>
</feature>
<dbReference type="GO" id="GO:0016020">
    <property type="term" value="C:membrane"/>
    <property type="evidence" value="ECO:0007669"/>
    <property type="project" value="UniProtKB-SubCell"/>
</dbReference>
<evidence type="ECO:0000313" key="13">
    <source>
        <dbReference type="EMBL" id="KAH0454297.1"/>
    </source>
</evidence>
<dbReference type="PANTHER" id="PTHR30540">
    <property type="entry name" value="OSMOTIC STRESS POTASSIUM TRANSPORTER"/>
    <property type="match status" value="1"/>
</dbReference>
<feature type="domain" description="K+ potassium transporter C-terminal" evidence="12">
    <location>
        <begin position="552"/>
        <end position="751"/>
    </location>
</feature>
<feature type="transmembrane region" description="Helical" evidence="10">
    <location>
        <begin position="437"/>
        <end position="461"/>
    </location>
</feature>